<dbReference type="AlphaFoldDB" id="Q1ZJZ8"/>
<dbReference type="EC" id="2.7.1.23" evidence="1"/>
<keyword evidence="1" id="KW-0808">Transferase</keyword>
<proteinExistence type="predicted"/>
<sequence length="30" mass="3424">MIQPNIDNKQRQVIFSKAILPSLLDVGTKR</sequence>
<reference evidence="1 2" key="1">
    <citation type="journal article" date="2009" name="Proc. Natl. Acad. Sci. U.S.A.">
        <title>The genomic basis of trophic strategy in marine bacteria.</title>
        <authorList>
            <person name="Lauro F.M."/>
            <person name="McDougald D."/>
            <person name="Thomas T."/>
            <person name="Williams T.J."/>
            <person name="Egan S."/>
            <person name="Rice S."/>
            <person name="DeMaere M.Z."/>
            <person name="Ting L."/>
            <person name="Ertan H."/>
            <person name="Johnson J."/>
            <person name="Ferriera S."/>
            <person name="Lapidus A."/>
            <person name="Anderson I."/>
            <person name="Kyrpides N."/>
            <person name="Munk A.C."/>
            <person name="Detter C."/>
            <person name="Han C.S."/>
            <person name="Brown M.V."/>
            <person name="Robb F.T."/>
            <person name="Kjelleberg S."/>
            <person name="Cavicchioli R."/>
        </authorList>
    </citation>
    <scope>NUCLEOTIDE SEQUENCE [LARGE SCALE GENOMIC DNA]</scope>
    <source>
        <strain evidence="1 2">S14</strain>
    </source>
</reference>
<comment type="caution">
    <text evidence="1">The sequence shown here is derived from an EMBL/GenBank/DDBJ whole genome shotgun (WGS) entry which is preliminary data.</text>
</comment>
<gene>
    <name evidence="1" type="primary">ppnK</name>
    <name evidence="1" type="ORF">VAS14_07134</name>
</gene>
<evidence type="ECO:0000313" key="2">
    <source>
        <dbReference type="Proteomes" id="UP000001603"/>
    </source>
</evidence>
<organism evidence="1 2">
    <name type="scientific">Photobacterium angustum (strain S14 / CCUG 15956)</name>
    <name type="common">Vibrio sp. (strain S14 / CCUG 15956)</name>
    <dbReference type="NCBI Taxonomy" id="314292"/>
    <lineage>
        <taxon>Bacteria</taxon>
        <taxon>Pseudomonadati</taxon>
        <taxon>Pseudomonadota</taxon>
        <taxon>Gammaproteobacteria</taxon>
        <taxon>Vibrionales</taxon>
        <taxon>Vibrionaceae</taxon>
        <taxon>Photobacterium</taxon>
    </lineage>
</organism>
<name>Q1ZJZ8_PHOAS</name>
<dbReference type="Proteomes" id="UP000001603">
    <property type="component" value="Unassembled WGS sequence"/>
</dbReference>
<keyword evidence="1" id="KW-0418">Kinase</keyword>
<accession>Q1ZJZ8</accession>
<dbReference type="GO" id="GO:0003951">
    <property type="term" value="F:NAD+ kinase activity"/>
    <property type="evidence" value="ECO:0007669"/>
    <property type="project" value="UniProtKB-EC"/>
</dbReference>
<dbReference type="EMBL" id="AAOJ01000019">
    <property type="protein sequence ID" value="EAS62469.1"/>
    <property type="molecule type" value="Genomic_DNA"/>
</dbReference>
<dbReference type="HOGENOM" id="CLU_3404778_0_0_6"/>
<protein>
    <submittedName>
        <fullName evidence="1">Inorganic polyphosphate/ATP-NAD kinase</fullName>
        <ecNumber evidence="1">2.7.1.23</ecNumber>
    </submittedName>
</protein>
<evidence type="ECO:0000313" key="1">
    <source>
        <dbReference type="EMBL" id="EAS62469.1"/>
    </source>
</evidence>